<evidence type="ECO:0000259" key="5">
    <source>
        <dbReference type="Pfam" id="PF00501"/>
    </source>
</evidence>
<dbReference type="EMBL" id="CAADFQ010000053">
    <property type="protein sequence ID" value="VFK33803.1"/>
    <property type="molecule type" value="Genomic_DNA"/>
</dbReference>
<evidence type="ECO:0000313" key="6">
    <source>
        <dbReference type="EMBL" id="VFK33803.1"/>
    </source>
</evidence>
<keyword evidence="2" id="KW-0436">Ligase</keyword>
<evidence type="ECO:0000256" key="4">
    <source>
        <dbReference type="ARBA" id="ARBA00022840"/>
    </source>
</evidence>
<evidence type="ECO:0000256" key="1">
    <source>
        <dbReference type="ARBA" id="ARBA00006432"/>
    </source>
</evidence>
<dbReference type="PANTHER" id="PTHR43107">
    <property type="entry name" value="LONG-CHAIN FATTY ACID TRANSPORT PROTEIN"/>
    <property type="match status" value="1"/>
</dbReference>
<gene>
    <name evidence="7" type="ORF">BECKMB1821H_GA0114242_105426</name>
    <name evidence="6" type="ORF">BECKMB1821I_GA0114274_105326</name>
</gene>
<dbReference type="EMBL" id="CAADGH010000054">
    <property type="protein sequence ID" value="VFK76391.1"/>
    <property type="molecule type" value="Genomic_DNA"/>
</dbReference>
<dbReference type="GO" id="GO:0004467">
    <property type="term" value="F:long-chain fatty acid-CoA ligase activity"/>
    <property type="evidence" value="ECO:0007669"/>
    <property type="project" value="TreeGrafter"/>
</dbReference>
<evidence type="ECO:0000313" key="7">
    <source>
        <dbReference type="EMBL" id="VFK76391.1"/>
    </source>
</evidence>
<protein>
    <submittedName>
        <fullName evidence="6">Fatty-acyl-CoA synthase</fullName>
    </submittedName>
</protein>
<organism evidence="6">
    <name type="scientific">Candidatus Kentrum sp. MB</name>
    <dbReference type="NCBI Taxonomy" id="2138164"/>
    <lineage>
        <taxon>Bacteria</taxon>
        <taxon>Pseudomonadati</taxon>
        <taxon>Pseudomonadota</taxon>
        <taxon>Gammaproteobacteria</taxon>
        <taxon>Candidatus Kentrum</taxon>
    </lineage>
</organism>
<dbReference type="GO" id="GO:0005324">
    <property type="term" value="F:long-chain fatty acid transmembrane transporter activity"/>
    <property type="evidence" value="ECO:0007669"/>
    <property type="project" value="TreeGrafter"/>
</dbReference>
<dbReference type="InterPro" id="IPR045851">
    <property type="entry name" value="AMP-bd_C_sf"/>
</dbReference>
<proteinExistence type="inferred from homology"/>
<accession>A0A450XX06</accession>
<keyword evidence="4" id="KW-0067">ATP-binding</keyword>
<dbReference type="SUPFAM" id="SSF56801">
    <property type="entry name" value="Acetyl-CoA synthetase-like"/>
    <property type="match status" value="1"/>
</dbReference>
<dbReference type="Gene3D" id="3.30.300.30">
    <property type="match status" value="1"/>
</dbReference>
<reference evidence="6" key="1">
    <citation type="submission" date="2019-02" db="EMBL/GenBank/DDBJ databases">
        <authorList>
            <person name="Gruber-Vodicka R. H."/>
            <person name="Seah K. B. B."/>
        </authorList>
    </citation>
    <scope>NUCLEOTIDE SEQUENCE</scope>
    <source>
        <strain evidence="7">BECK_BZ198</strain>
        <strain evidence="6">BECK_BZ199</strain>
    </source>
</reference>
<dbReference type="InterPro" id="IPR042099">
    <property type="entry name" value="ANL_N_sf"/>
</dbReference>
<dbReference type="InterPro" id="IPR000873">
    <property type="entry name" value="AMP-dep_synth/lig_dom"/>
</dbReference>
<feature type="domain" description="AMP-dependent synthetase/ligase" evidence="5">
    <location>
        <begin position="54"/>
        <end position="393"/>
    </location>
</feature>
<sequence length="600" mass="67846">MGKSAFSNPPLPWLRNADLSLAELAEEYARLVREEARYWAEMDRHNEIGYGDVFERVVDRCRDRTAIIEVESHRSYTFSELDMAADKVACWVRGHFHANKVGVYHKNGFAFLAAVLGLAKAGKPAVLFNQSETPRGVLRLAKRYGIRHILGDIADIPHRKISSLLEQDWPGRAPKSWRRSVNQEDPVAIIFTSGASGVAKPALFSHRRMIGAGIAWSLRTYMAERERCYITLPLCHGNALAVAFSACLMAGAAAVIRKRFSARNFLPDIRRFQCTSMVYIGELWRYLLNSVPRLDDADHPLRTIFGNGLDASLWEPVTTRFGITHVVEHFGATEMPAGALTNWTERPGYCGFIPPDHPESRDVLIVDESGREVIRGAAGEALFNIPGNRYRGYLDPLYDEDKVWRNLRTPGDTWWRSGDLLRKTDDGFFTFVERMGDSFRWKGENVSSVEVESVIRDTGWFEEVVVYGVPAPHHAGKVGMASLLPNIEFGPTRLEALLAFLKRELPPFAIPHFLRVISKPHATTSTLKIKKADLAREGFSGIDTFPHYVLCAGEYSPLTKTVLEQLQERDFPLGFRENQIIFQFRDDSKHEEKTVRLDTP</sequence>
<comment type="similarity">
    <text evidence="1">Belongs to the ATP-dependent AMP-binding enzyme family.</text>
</comment>
<name>A0A450XX06_9GAMM</name>
<dbReference type="PANTHER" id="PTHR43107:SF15">
    <property type="entry name" value="FATTY ACID TRANSPORT PROTEIN 3, ISOFORM A"/>
    <property type="match status" value="1"/>
</dbReference>
<dbReference type="GO" id="GO:0005524">
    <property type="term" value="F:ATP binding"/>
    <property type="evidence" value="ECO:0007669"/>
    <property type="project" value="UniProtKB-KW"/>
</dbReference>
<dbReference type="GO" id="GO:0005886">
    <property type="term" value="C:plasma membrane"/>
    <property type="evidence" value="ECO:0007669"/>
    <property type="project" value="TreeGrafter"/>
</dbReference>
<keyword evidence="3" id="KW-0547">Nucleotide-binding</keyword>
<evidence type="ECO:0000256" key="2">
    <source>
        <dbReference type="ARBA" id="ARBA00022598"/>
    </source>
</evidence>
<evidence type="ECO:0000256" key="3">
    <source>
        <dbReference type="ARBA" id="ARBA00022741"/>
    </source>
</evidence>
<dbReference type="AlphaFoldDB" id="A0A450XX06"/>
<dbReference type="Pfam" id="PF00501">
    <property type="entry name" value="AMP-binding"/>
    <property type="match status" value="1"/>
</dbReference>
<dbReference type="Gene3D" id="3.40.50.12780">
    <property type="entry name" value="N-terminal domain of ligase-like"/>
    <property type="match status" value="1"/>
</dbReference>
<dbReference type="GO" id="GO:0044539">
    <property type="term" value="P:long-chain fatty acid import into cell"/>
    <property type="evidence" value="ECO:0007669"/>
    <property type="project" value="TreeGrafter"/>
</dbReference>